<keyword evidence="3" id="KW-0378">Hydrolase</keyword>
<dbReference type="InterPro" id="IPR003653">
    <property type="entry name" value="Peptidase_C48_C"/>
</dbReference>
<evidence type="ECO:0000313" key="9">
    <source>
        <dbReference type="Proteomes" id="UP000429607"/>
    </source>
</evidence>
<dbReference type="SUPFAM" id="SSF54001">
    <property type="entry name" value="Cysteine proteinases"/>
    <property type="match status" value="1"/>
</dbReference>
<name>A0A6A3NIZ6_9STRA</name>
<dbReference type="PROSITE" id="PS50600">
    <property type="entry name" value="ULP_PROTEASE"/>
    <property type="match status" value="1"/>
</dbReference>
<keyword evidence="2" id="KW-0645">Protease</keyword>
<proteinExistence type="inferred from homology"/>
<evidence type="ECO:0000256" key="1">
    <source>
        <dbReference type="ARBA" id="ARBA00005234"/>
    </source>
</evidence>
<dbReference type="Proteomes" id="UP000429607">
    <property type="component" value="Unassembled WGS sequence"/>
</dbReference>
<dbReference type="Proteomes" id="UP000434957">
    <property type="component" value="Unassembled WGS sequence"/>
</dbReference>
<evidence type="ECO:0000256" key="4">
    <source>
        <dbReference type="SAM" id="MobiDB-lite"/>
    </source>
</evidence>
<dbReference type="OrthoDB" id="124760at2759"/>
<keyword evidence="10" id="KW-1185">Reference proteome</keyword>
<evidence type="ECO:0000313" key="11">
    <source>
        <dbReference type="Proteomes" id="UP000435112"/>
    </source>
</evidence>
<dbReference type="AlphaFoldDB" id="A0A6A3NIZ6"/>
<dbReference type="Gene3D" id="3.40.395.10">
    <property type="entry name" value="Adenoviral Proteinase, Chain A"/>
    <property type="match status" value="1"/>
</dbReference>
<dbReference type="EMBL" id="QXFV01000205">
    <property type="protein sequence ID" value="KAE9045770.1"/>
    <property type="molecule type" value="Genomic_DNA"/>
</dbReference>
<organism evidence="6 11">
    <name type="scientific">Phytophthora rubi</name>
    <dbReference type="NCBI Taxonomy" id="129364"/>
    <lineage>
        <taxon>Eukaryota</taxon>
        <taxon>Sar</taxon>
        <taxon>Stramenopiles</taxon>
        <taxon>Oomycota</taxon>
        <taxon>Peronosporomycetes</taxon>
        <taxon>Peronosporales</taxon>
        <taxon>Peronosporaceae</taxon>
        <taxon>Phytophthora</taxon>
    </lineage>
</organism>
<evidence type="ECO:0000313" key="7">
    <source>
        <dbReference type="EMBL" id="KAE9045770.1"/>
    </source>
</evidence>
<dbReference type="EMBL" id="QXFU01000187">
    <property type="protein sequence ID" value="KAE9040998.1"/>
    <property type="molecule type" value="Genomic_DNA"/>
</dbReference>
<dbReference type="InterPro" id="IPR038765">
    <property type="entry name" value="Papain-like_cys_pep_sf"/>
</dbReference>
<sequence>MGEKATTASLDHPQNTAPANKGDANDDHETTQTLNVEPLLTMDEALGDSKNKIFHAFLEEYNCSEYATSEASSWVEEHLNALSDSENENSENSTSASPAILDLRLADDSSDDDVGAHVESGMMPVVDFRVASRDIDDGKRGDNYGMSDDNSSAELVKDIVPATKSSFTIPTNTNRSGLSNQPQRKASNREAMNAALKRIEAMRKGETPISLEVVDEARQVAAPYTMYARRLQELKIRLLKRSVVTVAHRSCGKVPIPTDRIQEVLTLPTLRSCTTKLSMFMSHWNDEHDACIAEKDCVVTVSGKTYSADTLQLMRCWHDMISRFNVVSDTLEWVRENPHAAFTCDGALGDDVPPMEEVIKRVEQMPVLNIATMAAMTLSQKQQLSEQCLDETIERLILLYGSESNVLTVPSNWLCLPELPTSHRVSTIPPAFETLKSVGAQGVDDQDVFLVAVINVDENHWCGVAVVIKSESITIFDPQQNTNRIDRIGALVEAQVVPELPEPTSRYVYTIHAERQFQKQTDNYNCGVFVLLFIELAISDGSLGNVVGDGVVIKSAMQFFRYRYLCFNLIPKDEYY</sequence>
<evidence type="ECO:0000256" key="3">
    <source>
        <dbReference type="ARBA" id="ARBA00022801"/>
    </source>
</evidence>
<reference evidence="9 11" key="1">
    <citation type="submission" date="2018-09" db="EMBL/GenBank/DDBJ databases">
        <title>Genomic investigation of the strawberry pathogen Phytophthora fragariae indicates pathogenicity is determined by transcriptional variation in three key races.</title>
        <authorList>
            <person name="Adams T.M."/>
            <person name="Armitage A.D."/>
            <person name="Sobczyk M.K."/>
            <person name="Bates H.J."/>
            <person name="Dunwell J.M."/>
            <person name="Nellist C.F."/>
            <person name="Harrison R.J."/>
        </authorList>
    </citation>
    <scope>NUCLEOTIDE SEQUENCE [LARGE SCALE GENOMIC DNA]</scope>
    <source>
        <strain evidence="7 9">SCRP249</strain>
        <strain evidence="6 11">SCRP324</strain>
        <strain evidence="8 10">SCRP333</strain>
    </source>
</reference>
<evidence type="ECO:0000313" key="6">
    <source>
        <dbReference type="EMBL" id="KAE9040998.1"/>
    </source>
</evidence>
<comment type="caution">
    <text evidence="6">The sequence shown here is derived from an EMBL/GenBank/DDBJ whole genome shotgun (WGS) entry which is preliminary data.</text>
</comment>
<evidence type="ECO:0000313" key="10">
    <source>
        <dbReference type="Proteomes" id="UP000434957"/>
    </source>
</evidence>
<evidence type="ECO:0000313" key="8">
    <source>
        <dbReference type="EMBL" id="KAE9351729.1"/>
    </source>
</evidence>
<gene>
    <name evidence="7" type="ORF">PR001_g4835</name>
    <name evidence="6" type="ORF">PR002_g4678</name>
    <name evidence="8" type="ORF">PR003_g4761</name>
</gene>
<feature type="compositionally biased region" description="Polar residues" evidence="4">
    <location>
        <begin position="166"/>
        <end position="185"/>
    </location>
</feature>
<dbReference type="Proteomes" id="UP000435112">
    <property type="component" value="Unassembled WGS sequence"/>
</dbReference>
<accession>A0A6A3NIZ6</accession>
<feature type="compositionally biased region" description="Polar residues" evidence="4">
    <location>
        <begin position="1"/>
        <end position="18"/>
    </location>
</feature>
<comment type="similarity">
    <text evidence="1">Belongs to the peptidase C48 family.</text>
</comment>
<feature type="region of interest" description="Disordered" evidence="4">
    <location>
        <begin position="1"/>
        <end position="29"/>
    </location>
</feature>
<feature type="region of interest" description="Disordered" evidence="4">
    <location>
        <begin position="166"/>
        <end position="187"/>
    </location>
</feature>
<evidence type="ECO:0000259" key="5">
    <source>
        <dbReference type="PROSITE" id="PS50600"/>
    </source>
</evidence>
<dbReference type="Pfam" id="PF02902">
    <property type="entry name" value="Peptidase_C48"/>
    <property type="match status" value="1"/>
</dbReference>
<protein>
    <recommendedName>
        <fullName evidence="5">Ubiquitin-like protease family profile domain-containing protein</fullName>
    </recommendedName>
</protein>
<dbReference type="EMBL" id="QXFT01000184">
    <property type="protein sequence ID" value="KAE9351729.1"/>
    <property type="molecule type" value="Genomic_DNA"/>
</dbReference>
<dbReference type="GO" id="GO:0006508">
    <property type="term" value="P:proteolysis"/>
    <property type="evidence" value="ECO:0007669"/>
    <property type="project" value="UniProtKB-KW"/>
</dbReference>
<dbReference type="GO" id="GO:0008234">
    <property type="term" value="F:cysteine-type peptidase activity"/>
    <property type="evidence" value="ECO:0007669"/>
    <property type="project" value="InterPro"/>
</dbReference>
<evidence type="ECO:0000256" key="2">
    <source>
        <dbReference type="ARBA" id="ARBA00022670"/>
    </source>
</evidence>
<feature type="domain" description="Ubiquitin-like protease family profile" evidence="5">
    <location>
        <begin position="368"/>
        <end position="537"/>
    </location>
</feature>